<dbReference type="InterPro" id="IPR010836">
    <property type="entry name" value="SapC"/>
</dbReference>
<reference evidence="2" key="1">
    <citation type="submission" date="2016-10" db="EMBL/GenBank/DDBJ databases">
        <authorList>
            <person name="Varghese N."/>
            <person name="Submissions S."/>
        </authorList>
    </citation>
    <scope>NUCLEOTIDE SEQUENCE [LARGE SCALE GENOMIC DNA]</scope>
    <source>
        <strain evidence="2">CGMCC 1.12041</strain>
    </source>
</reference>
<sequence>MANPVLLNNIDHKDLRVITRHGHGLADEVAYVPTFPAEFRLLQAHYPIVFSKTGEGDALEPIVLLGFEAGENLFLQADGWDAATIPLMVDRQPFLIGQHGEELMIHIDLDSPRVGEGEGEAIFLPHGGMSPYLENINSILLAIHEGMQSNAGFMAALAQHELVEGFSLDIELDDGAQHRLAGFYTINEERLAALDAPAIDSLHKAGYLAPIYFQLASLSNFRALIDRKNLRHAART</sequence>
<gene>
    <name evidence="1" type="ORF">SAMN05216204_101290</name>
</gene>
<dbReference type="RefSeq" id="WP_091870115.1">
    <property type="nucleotide sequence ID" value="NZ_FOLD01000001.1"/>
</dbReference>
<dbReference type="STRING" id="1164594.SAMN05216204_101290"/>
<dbReference type="Pfam" id="PF07277">
    <property type="entry name" value="SapC"/>
    <property type="match status" value="1"/>
</dbReference>
<accession>A0A1I1DMX6</accession>
<proteinExistence type="predicted"/>
<dbReference type="AlphaFoldDB" id="A0A1I1DMX6"/>
<keyword evidence="2" id="KW-1185">Reference proteome</keyword>
<dbReference type="OrthoDB" id="8888710at2"/>
<organism evidence="1 2">
    <name type="scientific">Massilia yuzhufengensis</name>
    <dbReference type="NCBI Taxonomy" id="1164594"/>
    <lineage>
        <taxon>Bacteria</taxon>
        <taxon>Pseudomonadati</taxon>
        <taxon>Pseudomonadota</taxon>
        <taxon>Betaproteobacteria</taxon>
        <taxon>Burkholderiales</taxon>
        <taxon>Oxalobacteraceae</taxon>
        <taxon>Telluria group</taxon>
        <taxon>Massilia</taxon>
    </lineage>
</organism>
<name>A0A1I1DMX6_9BURK</name>
<protein>
    <submittedName>
        <fullName evidence="1">SapC protein</fullName>
    </submittedName>
</protein>
<dbReference type="EMBL" id="FOLD01000001">
    <property type="protein sequence ID" value="SFB76184.1"/>
    <property type="molecule type" value="Genomic_DNA"/>
</dbReference>
<evidence type="ECO:0000313" key="1">
    <source>
        <dbReference type="EMBL" id="SFB76184.1"/>
    </source>
</evidence>
<dbReference type="Proteomes" id="UP000198639">
    <property type="component" value="Unassembled WGS sequence"/>
</dbReference>
<evidence type="ECO:0000313" key="2">
    <source>
        <dbReference type="Proteomes" id="UP000198639"/>
    </source>
</evidence>